<proteinExistence type="predicted"/>
<organism evidence="1 2">
    <name type="scientific">Natrarchaeobius chitinivorans</name>
    <dbReference type="NCBI Taxonomy" id="1679083"/>
    <lineage>
        <taxon>Archaea</taxon>
        <taxon>Methanobacteriati</taxon>
        <taxon>Methanobacteriota</taxon>
        <taxon>Stenosarchaea group</taxon>
        <taxon>Halobacteria</taxon>
        <taxon>Halobacteriales</taxon>
        <taxon>Natrialbaceae</taxon>
        <taxon>Natrarchaeobius</taxon>
    </lineage>
</organism>
<sequence>MSNEPPDTTAESDFEPLRATRRTALRGAGLAGLLALGAGSATAQRTDPSANAHLSRNETAEVLPSWNDGQTKQAILTFVEAVTTPDSPDFVPPAERIATFDNDGTLWVERPVYAQLAFTVDRIQELAPQHPEWEDEQHFQAALENDLETLAAVSQQELVELLTATHAGMTTAEFEEIVTDWLNTARHPRFDRRYTELAYQPMLELLSFLRANEFETFIVSGGGVDFMRPMSEPTYGIPPEQVVGSTGKTRYEIRDGEPVLVKLPEIDFVDDEDGKPIGIQKFIGRQPIAAFGNYVGDREMLEWADAGDGPRLYLLVNHDDAEREYTYSMDEDLTGEVVDESAQPFIDVAAERGWVVTSMKDDWKYVFPFEQADS</sequence>
<dbReference type="RefSeq" id="WP_124196552.1">
    <property type="nucleotide sequence ID" value="NZ_REGA01000015.1"/>
</dbReference>
<name>A0A3N6M8C8_NATCH</name>
<evidence type="ECO:0000313" key="1">
    <source>
        <dbReference type="EMBL" id="RQG92470.1"/>
    </source>
</evidence>
<dbReference type="Proteomes" id="UP000282323">
    <property type="component" value="Unassembled WGS sequence"/>
</dbReference>
<accession>A0A3N6M8C8</accession>
<dbReference type="CDD" id="cd01427">
    <property type="entry name" value="HAD_like"/>
    <property type="match status" value="1"/>
</dbReference>
<dbReference type="InterPro" id="IPR023214">
    <property type="entry name" value="HAD_sf"/>
</dbReference>
<protein>
    <submittedName>
        <fullName evidence="1">Haloacid dehalogenase-like hydrolase</fullName>
    </submittedName>
</protein>
<dbReference type="Gene3D" id="3.40.50.1000">
    <property type="entry name" value="HAD superfamily/HAD-like"/>
    <property type="match status" value="1"/>
</dbReference>
<dbReference type="PROSITE" id="PS51318">
    <property type="entry name" value="TAT"/>
    <property type="match status" value="1"/>
</dbReference>
<gene>
    <name evidence="1" type="ORF">EA473_15730</name>
</gene>
<dbReference type="Pfam" id="PF12710">
    <property type="entry name" value="HAD"/>
    <property type="match status" value="1"/>
</dbReference>
<keyword evidence="1" id="KW-0378">Hydrolase</keyword>
<dbReference type="EMBL" id="REGA01000015">
    <property type="protein sequence ID" value="RQG92470.1"/>
    <property type="molecule type" value="Genomic_DNA"/>
</dbReference>
<evidence type="ECO:0000313" key="2">
    <source>
        <dbReference type="Proteomes" id="UP000282323"/>
    </source>
</evidence>
<dbReference type="AlphaFoldDB" id="A0A3N6M8C8"/>
<dbReference type="SUPFAM" id="SSF56784">
    <property type="entry name" value="HAD-like"/>
    <property type="match status" value="1"/>
</dbReference>
<dbReference type="InterPro" id="IPR036412">
    <property type="entry name" value="HAD-like_sf"/>
</dbReference>
<comment type="caution">
    <text evidence="1">The sequence shown here is derived from an EMBL/GenBank/DDBJ whole genome shotgun (WGS) entry which is preliminary data.</text>
</comment>
<dbReference type="GO" id="GO:0016787">
    <property type="term" value="F:hydrolase activity"/>
    <property type="evidence" value="ECO:0007669"/>
    <property type="project" value="UniProtKB-KW"/>
</dbReference>
<reference evidence="1 2" key="1">
    <citation type="submission" date="2018-10" db="EMBL/GenBank/DDBJ databases">
        <title>Natrarchaeobius chitinivorans gen. nov., sp. nov., and Natrarchaeobius haloalkaliphilus sp. nov., alkaliphilic, chitin-utilizing haloarchaea from hypersaline alkaline lakes.</title>
        <authorList>
            <person name="Sorokin D.Y."/>
            <person name="Elcheninov A.G."/>
            <person name="Kostrikina N.A."/>
            <person name="Bale N.J."/>
            <person name="Sinninghe Damste J.S."/>
            <person name="Khijniak T.V."/>
            <person name="Kublanov I.V."/>
            <person name="Toshchakov S.V."/>
        </authorList>
    </citation>
    <scope>NUCLEOTIDE SEQUENCE [LARGE SCALE GENOMIC DNA]</scope>
    <source>
        <strain evidence="1 2">AArcht4T</strain>
    </source>
</reference>
<dbReference type="OrthoDB" id="196074at2157"/>
<dbReference type="InterPro" id="IPR006311">
    <property type="entry name" value="TAT_signal"/>
</dbReference>
<keyword evidence="2" id="KW-1185">Reference proteome</keyword>